<dbReference type="PROSITE" id="PS50928">
    <property type="entry name" value="ABC_TM1"/>
    <property type="match status" value="1"/>
</dbReference>
<feature type="transmembrane region" description="Helical" evidence="13">
    <location>
        <begin position="176"/>
        <end position="195"/>
    </location>
</feature>
<name>A0A1B2DQP0_9BACL</name>
<dbReference type="NCBIfam" id="NF045470">
    <property type="entry name" value="Opp2B"/>
    <property type="match status" value="1"/>
</dbReference>
<evidence type="ECO:0000256" key="9">
    <source>
        <dbReference type="ARBA" id="ARBA00023136"/>
    </source>
</evidence>
<accession>A0A1B2DQP0</accession>
<keyword evidence="3" id="KW-1003">Cell membrane</keyword>
<evidence type="ECO:0000256" key="13">
    <source>
        <dbReference type="RuleBase" id="RU363032"/>
    </source>
</evidence>
<evidence type="ECO:0000256" key="10">
    <source>
        <dbReference type="ARBA" id="ARBA00024202"/>
    </source>
</evidence>
<evidence type="ECO:0000256" key="6">
    <source>
        <dbReference type="ARBA" id="ARBA00022989"/>
    </source>
</evidence>
<sequence length="313" mass="34101">MAYFIRRLAAAVPVLIGITFIAFALSVASPGDPAVELLSMNGFSQPTAEQMALKREEMGLNDPLLIQYGHWLSKALQGDLGTSYMTKESVSGELLRRLPATLSLSLLAVLFAVLLGVPSGMLMAIRRNRLFDHIGRALALILVSIPGFWLAIMLIALWSEKLQLLPTSGYGTWKHLLMPAAVLASGTGAILMRLTRAALLEELNKDYMLTARAKGLRESFIVLRHALRNACIPLLTVIGSYFGAIVGGSVIVEVIFAVPGIGRFAMDGIFRRDYPVIQGYVVFTGLIYVLFNLATDLCYGLAHPQIRLGGKLR</sequence>
<dbReference type="InterPro" id="IPR045621">
    <property type="entry name" value="BPD_transp_1_N"/>
</dbReference>
<dbReference type="CDD" id="cd06261">
    <property type="entry name" value="TM_PBP2"/>
    <property type="match status" value="1"/>
</dbReference>
<evidence type="ECO:0000256" key="2">
    <source>
        <dbReference type="ARBA" id="ARBA00022448"/>
    </source>
</evidence>
<evidence type="ECO:0000256" key="11">
    <source>
        <dbReference type="ARBA" id="ARBA00038669"/>
    </source>
</evidence>
<feature type="transmembrane region" description="Helical" evidence="13">
    <location>
        <begin position="104"/>
        <end position="125"/>
    </location>
</feature>
<evidence type="ECO:0000256" key="5">
    <source>
        <dbReference type="ARBA" id="ARBA00022692"/>
    </source>
</evidence>
<reference evidence="15" key="1">
    <citation type="submission" date="2016-08" db="EMBL/GenBank/DDBJ databases">
        <title>Complete Genome Seqeunce of Paenibacillus sp. BIHB 4019 from tea rhizoplane.</title>
        <authorList>
            <person name="Thakur R."/>
            <person name="Swarnkar M.K."/>
            <person name="Gulati A."/>
        </authorList>
    </citation>
    <scope>NUCLEOTIDE SEQUENCE [LARGE SCALE GENOMIC DNA]</scope>
    <source>
        <strain evidence="15">BIHB4019</strain>
    </source>
</reference>
<keyword evidence="6 13" id="KW-1133">Transmembrane helix</keyword>
<evidence type="ECO:0000259" key="14">
    <source>
        <dbReference type="PROSITE" id="PS50928"/>
    </source>
</evidence>
<dbReference type="RefSeq" id="WP_099520959.1">
    <property type="nucleotide sequence ID" value="NZ_CP016808.1"/>
</dbReference>
<dbReference type="Pfam" id="PF00528">
    <property type="entry name" value="BPD_transp_1"/>
    <property type="match status" value="1"/>
</dbReference>
<dbReference type="InterPro" id="IPR035906">
    <property type="entry name" value="MetI-like_sf"/>
</dbReference>
<feature type="transmembrane region" description="Helical" evidence="13">
    <location>
        <begin position="137"/>
        <end position="156"/>
    </location>
</feature>
<keyword evidence="4" id="KW-0533">Nickel</keyword>
<organism evidence="15">
    <name type="scientific">Paenibacillus sp. BIHB 4019</name>
    <dbReference type="NCBI Taxonomy" id="1870819"/>
    <lineage>
        <taxon>Bacteria</taxon>
        <taxon>Bacillati</taxon>
        <taxon>Bacillota</taxon>
        <taxon>Bacilli</taxon>
        <taxon>Bacillales</taxon>
        <taxon>Paenibacillaceae</taxon>
        <taxon>Paenibacillus</taxon>
    </lineage>
</organism>
<dbReference type="GO" id="GO:0015099">
    <property type="term" value="F:nickel cation transmembrane transporter activity"/>
    <property type="evidence" value="ECO:0007669"/>
    <property type="project" value="InterPro"/>
</dbReference>
<comment type="subcellular location">
    <subcellularLocation>
        <location evidence="1 13">Cell membrane</location>
        <topology evidence="1 13">Multi-pass membrane protein</topology>
    </subcellularLocation>
</comment>
<feature type="transmembrane region" description="Helical" evidence="13">
    <location>
        <begin position="234"/>
        <end position="257"/>
    </location>
</feature>
<keyword evidence="9 13" id="KW-0472">Membrane</keyword>
<keyword evidence="7" id="KW-0406">Ion transport</keyword>
<keyword evidence="5 13" id="KW-0812">Transmembrane</keyword>
<evidence type="ECO:0000256" key="8">
    <source>
        <dbReference type="ARBA" id="ARBA00023112"/>
    </source>
</evidence>
<comment type="subunit">
    <text evidence="11">The complex is composed of two ATP-binding proteins (NikD and NikE), two transmembrane proteins (NikB and NikC) and a solute-binding protein (NikA).</text>
</comment>
<evidence type="ECO:0000313" key="15">
    <source>
        <dbReference type="EMBL" id="ANY70010.1"/>
    </source>
</evidence>
<keyword evidence="8" id="KW-0921">Nickel transport</keyword>
<evidence type="ECO:0000256" key="1">
    <source>
        <dbReference type="ARBA" id="ARBA00004651"/>
    </source>
</evidence>
<dbReference type="Pfam" id="PF19300">
    <property type="entry name" value="BPD_transp_1_N"/>
    <property type="match status" value="1"/>
</dbReference>
<dbReference type="EMBL" id="CP016808">
    <property type="protein sequence ID" value="ANY70010.1"/>
    <property type="molecule type" value="Genomic_DNA"/>
</dbReference>
<proteinExistence type="inferred from homology"/>
<feature type="transmembrane region" description="Helical" evidence="13">
    <location>
        <begin position="277"/>
        <end position="302"/>
    </location>
</feature>
<feature type="domain" description="ABC transmembrane type-1" evidence="14">
    <location>
        <begin position="98"/>
        <end position="299"/>
    </location>
</feature>
<dbReference type="PANTHER" id="PTHR43163">
    <property type="entry name" value="DIPEPTIDE TRANSPORT SYSTEM PERMEASE PROTEIN DPPB-RELATED"/>
    <property type="match status" value="1"/>
</dbReference>
<dbReference type="InterPro" id="IPR050045">
    <property type="entry name" value="Opp2B"/>
</dbReference>
<evidence type="ECO:0000256" key="12">
    <source>
        <dbReference type="ARBA" id="ARBA00044774"/>
    </source>
</evidence>
<dbReference type="PANTHER" id="PTHR43163:SF6">
    <property type="entry name" value="DIPEPTIDE TRANSPORT SYSTEM PERMEASE PROTEIN DPPB-RELATED"/>
    <property type="match status" value="1"/>
</dbReference>
<dbReference type="InterPro" id="IPR000515">
    <property type="entry name" value="MetI-like"/>
</dbReference>
<evidence type="ECO:0000256" key="3">
    <source>
        <dbReference type="ARBA" id="ARBA00022475"/>
    </source>
</evidence>
<evidence type="ECO:0000256" key="4">
    <source>
        <dbReference type="ARBA" id="ARBA00022596"/>
    </source>
</evidence>
<dbReference type="AlphaFoldDB" id="A0A1B2DQP0"/>
<dbReference type="SUPFAM" id="SSF161098">
    <property type="entry name" value="MetI-like"/>
    <property type="match status" value="1"/>
</dbReference>
<dbReference type="Gene3D" id="1.10.3720.10">
    <property type="entry name" value="MetI-like"/>
    <property type="match status" value="1"/>
</dbReference>
<comment type="similarity">
    <text evidence="10">Belongs to the binding-protein-dependent transport system permease family. OppBC subfamily.</text>
</comment>
<evidence type="ECO:0000256" key="7">
    <source>
        <dbReference type="ARBA" id="ARBA00023065"/>
    </source>
</evidence>
<gene>
    <name evidence="15" type="ORF">BBD42_28540</name>
</gene>
<keyword evidence="2 13" id="KW-0813">Transport</keyword>
<protein>
    <recommendedName>
        <fullName evidence="12">Nickel import system permease protein NikB</fullName>
    </recommendedName>
</protein>
<dbReference type="GO" id="GO:0005886">
    <property type="term" value="C:plasma membrane"/>
    <property type="evidence" value="ECO:0007669"/>
    <property type="project" value="UniProtKB-SubCell"/>
</dbReference>